<dbReference type="Proteomes" id="UP000253083">
    <property type="component" value="Unassembled WGS sequence"/>
</dbReference>
<gene>
    <name evidence="2" type="ORF">DFR28_10289</name>
</gene>
<keyword evidence="1 2" id="KW-0812">Transmembrane</keyword>
<dbReference type="EMBL" id="QNRT01000002">
    <property type="protein sequence ID" value="RBP50678.1"/>
    <property type="molecule type" value="Genomic_DNA"/>
</dbReference>
<organism evidence="2 3">
    <name type="scientific">Arenicella xantha</name>
    <dbReference type="NCBI Taxonomy" id="644221"/>
    <lineage>
        <taxon>Bacteria</taxon>
        <taxon>Pseudomonadati</taxon>
        <taxon>Pseudomonadota</taxon>
        <taxon>Gammaproteobacteria</taxon>
        <taxon>Arenicellales</taxon>
        <taxon>Arenicellaceae</taxon>
        <taxon>Arenicella</taxon>
    </lineage>
</organism>
<comment type="caution">
    <text evidence="2">The sequence shown here is derived from an EMBL/GenBank/DDBJ whole genome shotgun (WGS) entry which is preliminary data.</text>
</comment>
<keyword evidence="1" id="KW-1133">Transmembrane helix</keyword>
<proteinExistence type="predicted"/>
<reference evidence="2 3" key="1">
    <citation type="submission" date="2018-06" db="EMBL/GenBank/DDBJ databases">
        <title>Genomic Encyclopedia of Type Strains, Phase IV (KMG-IV): sequencing the most valuable type-strain genomes for metagenomic binning, comparative biology and taxonomic classification.</title>
        <authorList>
            <person name="Goeker M."/>
        </authorList>
    </citation>
    <scope>NUCLEOTIDE SEQUENCE [LARGE SCALE GENOMIC DNA]</scope>
    <source>
        <strain evidence="2 3">DSM 24032</strain>
    </source>
</reference>
<feature type="transmembrane region" description="Helical" evidence="1">
    <location>
        <begin position="9"/>
        <end position="31"/>
    </location>
</feature>
<dbReference type="Pfam" id="PF03929">
    <property type="entry name" value="PepSY_TM"/>
    <property type="match status" value="1"/>
</dbReference>
<sequence>MTLRFLHKWLGVVIGLQVIIWVVSGMLISFIDHKTVSGRLTRTPQDLPAIAQVKAPLFPIQKLIASAPTSQVSSVALTTFMQTLSYRLETPSGPLFYDATTGRPLTVSKQEVQQVAVQSYQGDGRLMSVEYLKSGSRDDNIKDAAWRANFDDDLATRVYISTADASVLAHRNRYWKVVDFLLMLHFMDYPRKHNFNNPQILIVAFLTLWLAISGVLLVMTTFTRRDFTRRGLVR</sequence>
<feature type="transmembrane region" description="Helical" evidence="1">
    <location>
        <begin position="200"/>
        <end position="222"/>
    </location>
</feature>
<evidence type="ECO:0000313" key="3">
    <source>
        <dbReference type="Proteomes" id="UP000253083"/>
    </source>
</evidence>
<dbReference type="RefSeq" id="WP_170131995.1">
    <property type="nucleotide sequence ID" value="NZ_QNRT01000002.1"/>
</dbReference>
<evidence type="ECO:0000256" key="1">
    <source>
        <dbReference type="SAM" id="Phobius"/>
    </source>
</evidence>
<keyword evidence="1" id="KW-0472">Membrane</keyword>
<accession>A0A395JLY5</accession>
<dbReference type="AlphaFoldDB" id="A0A395JLY5"/>
<name>A0A395JLY5_9GAMM</name>
<dbReference type="InterPro" id="IPR005625">
    <property type="entry name" value="PepSY-ass_TM"/>
</dbReference>
<protein>
    <submittedName>
        <fullName evidence="2">PepSY-associated transmembrane protein</fullName>
    </submittedName>
</protein>
<evidence type="ECO:0000313" key="2">
    <source>
        <dbReference type="EMBL" id="RBP50678.1"/>
    </source>
</evidence>
<keyword evidence="3" id="KW-1185">Reference proteome</keyword>
<dbReference type="InParanoid" id="A0A395JLY5"/>